<dbReference type="EMBL" id="JBHMCA010000047">
    <property type="protein sequence ID" value="MFB9446380.1"/>
    <property type="molecule type" value="Genomic_DNA"/>
</dbReference>
<evidence type="ECO:0000256" key="1">
    <source>
        <dbReference type="SAM" id="SignalP"/>
    </source>
</evidence>
<keyword evidence="1" id="KW-0732">Signal</keyword>
<dbReference type="NCBIfam" id="NF046120">
    <property type="entry name" value="lipo_SCO0607"/>
    <property type="match status" value="1"/>
</dbReference>
<name>A0ABV5MBZ1_9ACTN</name>
<accession>A0ABV5MBZ1</accession>
<sequence length="93" mass="10309">MGLVRIRSAVALLVLLVGPVSACDMRERVCRSQEYPVKAVGNRTGAACVTKGQEPPAGYVRYPAGQEPVYLDDEWYRYWQDKVVDEHGAIVPS</sequence>
<protein>
    <submittedName>
        <fullName evidence="2">SCO0607 family lipoprotein</fullName>
    </submittedName>
</protein>
<gene>
    <name evidence="2" type="ORF">ACFFTR_25120</name>
</gene>
<dbReference type="RefSeq" id="WP_223105211.1">
    <property type="nucleotide sequence ID" value="NZ_CP061913.1"/>
</dbReference>
<dbReference type="Proteomes" id="UP001589608">
    <property type="component" value="Unassembled WGS sequence"/>
</dbReference>
<feature type="chain" id="PRO_5045296825" evidence="1">
    <location>
        <begin position="23"/>
        <end position="93"/>
    </location>
</feature>
<organism evidence="2 3">
    <name type="scientific">Dactylosporangium vinaceum</name>
    <dbReference type="NCBI Taxonomy" id="53362"/>
    <lineage>
        <taxon>Bacteria</taxon>
        <taxon>Bacillati</taxon>
        <taxon>Actinomycetota</taxon>
        <taxon>Actinomycetes</taxon>
        <taxon>Micromonosporales</taxon>
        <taxon>Micromonosporaceae</taxon>
        <taxon>Dactylosporangium</taxon>
    </lineage>
</organism>
<keyword evidence="2" id="KW-0449">Lipoprotein</keyword>
<keyword evidence="3" id="KW-1185">Reference proteome</keyword>
<reference evidence="2 3" key="1">
    <citation type="submission" date="2024-09" db="EMBL/GenBank/DDBJ databases">
        <authorList>
            <person name="Sun Q."/>
            <person name="Mori K."/>
        </authorList>
    </citation>
    <scope>NUCLEOTIDE SEQUENCE [LARGE SCALE GENOMIC DNA]</scope>
    <source>
        <strain evidence="2 3">JCM 3307</strain>
    </source>
</reference>
<evidence type="ECO:0000313" key="3">
    <source>
        <dbReference type="Proteomes" id="UP001589608"/>
    </source>
</evidence>
<proteinExistence type="predicted"/>
<evidence type="ECO:0000313" key="2">
    <source>
        <dbReference type="EMBL" id="MFB9446380.1"/>
    </source>
</evidence>
<feature type="signal peptide" evidence="1">
    <location>
        <begin position="1"/>
        <end position="22"/>
    </location>
</feature>
<comment type="caution">
    <text evidence="2">The sequence shown here is derived from an EMBL/GenBank/DDBJ whole genome shotgun (WGS) entry which is preliminary data.</text>
</comment>
<dbReference type="InterPro" id="IPR058119">
    <property type="entry name" value="SCO0607-like"/>
</dbReference>